<accession>A0A6C0AYI1</accession>
<dbReference type="AlphaFoldDB" id="A0A6C0AYI1"/>
<reference evidence="1" key="1">
    <citation type="journal article" date="2020" name="Nature">
        <title>Giant virus diversity and host interactions through global metagenomics.</title>
        <authorList>
            <person name="Schulz F."/>
            <person name="Roux S."/>
            <person name="Paez-Espino D."/>
            <person name="Jungbluth S."/>
            <person name="Walsh D.A."/>
            <person name="Denef V.J."/>
            <person name="McMahon K.D."/>
            <person name="Konstantinidis K.T."/>
            <person name="Eloe-Fadrosh E.A."/>
            <person name="Kyrpides N.C."/>
            <person name="Woyke T."/>
        </authorList>
    </citation>
    <scope>NUCLEOTIDE SEQUENCE</scope>
    <source>
        <strain evidence="1">GVMAG-S-ERX556022-25</strain>
    </source>
</reference>
<name>A0A6C0AYI1_9ZZZZ</name>
<proteinExistence type="predicted"/>
<dbReference type="EMBL" id="MN738808">
    <property type="protein sequence ID" value="QHS84410.1"/>
    <property type="molecule type" value="Genomic_DNA"/>
</dbReference>
<sequence length="330" mass="38098">MNIKQYIIFFVVSILLSYIYKKILKDENTRTSDYYYNMVNQYLLTNNSDFPHLGSNNKPYLWIHLHNDNAIIPNINQRSWLSFYSRNSKDLNIPYQYLTIKSIVNKCGNDFNICLIDDESFKKILPGWSINLEDTANPIKTHLRVLAISNLLNIYGGLLVPSSFICFKSLKPLYDENIGYNKMFVGEFCNRTSGLSSDLVASPELMGCSPNNNEMSKFIKYLEILNSKDFVAEMDFLGKSNKWLQDKCLNNEINLINGSLLGTKNSNEKLIFVDELINSSFIDLDDNAFGLYIPWNELINRTKLEWFSRLSPEQVLKSDTVIGKYLLINS</sequence>
<organism evidence="1">
    <name type="scientific">viral metagenome</name>
    <dbReference type="NCBI Taxonomy" id="1070528"/>
    <lineage>
        <taxon>unclassified sequences</taxon>
        <taxon>metagenomes</taxon>
        <taxon>organismal metagenomes</taxon>
    </lineage>
</organism>
<evidence type="ECO:0000313" key="1">
    <source>
        <dbReference type="EMBL" id="QHS84410.1"/>
    </source>
</evidence>
<protein>
    <submittedName>
        <fullName evidence="1">Uncharacterized protein</fullName>
    </submittedName>
</protein>